<dbReference type="InterPro" id="IPR027417">
    <property type="entry name" value="P-loop_NTPase"/>
</dbReference>
<proteinExistence type="predicted"/>
<name>A0A368N1P4_9EURY</name>
<comment type="caution">
    <text evidence="1">The sequence shown here is derived from an EMBL/GenBank/DDBJ whole genome shotgun (WGS) entry which is preliminary data.</text>
</comment>
<organism evidence="1 2">
    <name type="scientific">Haloplanus salinus</name>
    <dbReference type="NCBI Taxonomy" id="1126245"/>
    <lineage>
        <taxon>Archaea</taxon>
        <taxon>Methanobacteriati</taxon>
        <taxon>Methanobacteriota</taxon>
        <taxon>Stenosarchaea group</taxon>
        <taxon>Halobacteria</taxon>
        <taxon>Halobacteriales</taxon>
        <taxon>Haloferacaceae</taxon>
        <taxon>Haloplanus</taxon>
    </lineage>
</organism>
<dbReference type="SUPFAM" id="SSF52540">
    <property type="entry name" value="P-loop containing nucleoside triphosphate hydrolases"/>
    <property type="match status" value="1"/>
</dbReference>
<protein>
    <recommendedName>
        <fullName evidence="3">Helicase C-terminal domain-containing protein</fullName>
    </recommendedName>
</protein>
<accession>A0A368N1P4</accession>
<dbReference type="EMBL" id="QPHM01000003">
    <property type="protein sequence ID" value="RCU44422.1"/>
    <property type="molecule type" value="Genomic_DNA"/>
</dbReference>
<evidence type="ECO:0000313" key="1">
    <source>
        <dbReference type="EMBL" id="RCU44422.1"/>
    </source>
</evidence>
<keyword evidence="2" id="KW-1185">Reference proteome</keyword>
<evidence type="ECO:0000313" key="2">
    <source>
        <dbReference type="Proteomes" id="UP000252189"/>
    </source>
</evidence>
<sequence>MSVPFVNGETPPEERLETIRKNKVVIISRVGGEGLSLSNIDWTIEYDYLGQSRRQGIQRADTEFPLGDPVDCGIEPFVRPDPTAGDESLALQAVRPFPEDVATGKRLSGGTAGQGR</sequence>
<dbReference type="AlphaFoldDB" id="A0A368N1P4"/>
<evidence type="ECO:0008006" key="3">
    <source>
        <dbReference type="Google" id="ProtNLM"/>
    </source>
</evidence>
<dbReference type="Gene3D" id="3.40.50.300">
    <property type="entry name" value="P-loop containing nucleotide triphosphate hydrolases"/>
    <property type="match status" value="1"/>
</dbReference>
<dbReference type="Proteomes" id="UP000252189">
    <property type="component" value="Unassembled WGS sequence"/>
</dbReference>
<dbReference type="RefSeq" id="WP_114450595.1">
    <property type="nucleotide sequence ID" value="NZ_QPHM01000003.1"/>
</dbReference>
<dbReference type="OrthoDB" id="385584at2157"/>
<reference evidence="1 2" key="1">
    <citation type="submission" date="2018-07" db="EMBL/GenBank/DDBJ databases">
        <title>Genome sequences of Haloplanus salinus JCM 18368T.</title>
        <authorList>
            <person name="Kim Y.B."/>
            <person name="Roh S.W."/>
        </authorList>
    </citation>
    <scope>NUCLEOTIDE SEQUENCE [LARGE SCALE GENOMIC DNA]</scope>
    <source>
        <strain evidence="1 2">JCM 18368</strain>
    </source>
</reference>
<gene>
    <name evidence="1" type="ORF">DU504_16865</name>
</gene>